<feature type="chain" id="PRO_5011569393" evidence="2">
    <location>
        <begin position="26"/>
        <end position="511"/>
    </location>
</feature>
<dbReference type="InterPro" id="IPR017853">
    <property type="entry name" value="GH"/>
</dbReference>
<dbReference type="OrthoDB" id="9773203at2"/>
<dbReference type="Pfam" id="PF13620">
    <property type="entry name" value="CarboxypepD_reg"/>
    <property type="match status" value="1"/>
</dbReference>
<dbReference type="Gene3D" id="2.60.40.1120">
    <property type="entry name" value="Carboxypeptidase-like, regulatory domain"/>
    <property type="match status" value="1"/>
</dbReference>
<keyword evidence="1 2" id="KW-0732">Signal</keyword>
<name>A0A1G9MHM8_9ACTN</name>
<dbReference type="AlphaFoldDB" id="A0A1G9MHM8"/>
<dbReference type="PANTHER" id="PTHR43405">
    <property type="entry name" value="GLYCOSYL HYDROLASE DIGH"/>
    <property type="match status" value="1"/>
</dbReference>
<protein>
    <submittedName>
        <fullName evidence="4">Uncharacterized lipoprotein YddW, UPF0748 family</fullName>
    </submittedName>
</protein>
<proteinExistence type="predicted"/>
<gene>
    <name evidence="4" type="ORF">SAMN04488242_2610</name>
</gene>
<keyword evidence="4" id="KW-0449">Lipoprotein</keyword>
<evidence type="ECO:0000256" key="1">
    <source>
        <dbReference type="ARBA" id="ARBA00022729"/>
    </source>
</evidence>
<dbReference type="STRING" id="686624.SAMN04488242_2610"/>
<evidence type="ECO:0000313" key="4">
    <source>
        <dbReference type="EMBL" id="SDL73175.1"/>
    </source>
</evidence>
<dbReference type="Proteomes" id="UP000199475">
    <property type="component" value="Unassembled WGS sequence"/>
</dbReference>
<reference evidence="4 5" key="1">
    <citation type="submission" date="2016-10" db="EMBL/GenBank/DDBJ databases">
        <authorList>
            <person name="de Groot N.N."/>
        </authorList>
    </citation>
    <scope>NUCLEOTIDE SEQUENCE [LARGE SCALE GENOMIC DNA]</scope>
    <source>
        <strain evidence="4 5">CGMCC 1.9159</strain>
    </source>
</reference>
<keyword evidence="5" id="KW-1185">Reference proteome</keyword>
<dbReference type="SUPFAM" id="SSF51445">
    <property type="entry name" value="(Trans)glycosidases"/>
    <property type="match status" value="1"/>
</dbReference>
<dbReference type="InterPro" id="IPR003790">
    <property type="entry name" value="GHL10"/>
</dbReference>
<organism evidence="4 5">
    <name type="scientific">Tessaracoccus oleiagri</name>
    <dbReference type="NCBI Taxonomy" id="686624"/>
    <lineage>
        <taxon>Bacteria</taxon>
        <taxon>Bacillati</taxon>
        <taxon>Actinomycetota</taxon>
        <taxon>Actinomycetes</taxon>
        <taxon>Propionibacteriales</taxon>
        <taxon>Propionibacteriaceae</taxon>
        <taxon>Tessaracoccus</taxon>
    </lineage>
</organism>
<feature type="domain" description="Glycosyl hydrolase-like 10" evidence="3">
    <location>
        <begin position="45"/>
        <end position="317"/>
    </location>
</feature>
<dbReference type="InterPro" id="IPR013784">
    <property type="entry name" value="Carb-bd-like_fold"/>
</dbReference>
<dbReference type="RefSeq" id="WP_093252984.1">
    <property type="nucleotide sequence ID" value="NZ_FNGP01000005.1"/>
</dbReference>
<sequence>MKRLVVTMLALTLALTGLGAPQASAESTPQWRSYWVDAFNPGIYNADQVSKLVDDALDVNANVLLVQTVRRFDCFCNEANYPRTGAFIAPEPFDPLAEIVEQAHEAGLQVHAWVNVNTLWNSATAPADPTHAYNTNGFTAEGADRWLNKRFDGVEKVGNNSFVDPANPGVVEYIVDGIRSIQENYDIDGINLDYVRYPDYNVTDGGTFVNDWGYSDVSLARFRAATGRTDVPAPTDEQFSDWRRDQVSSLVRKIYTTMYDTDPTDRLSINGITYSYGPSEYGSWEGTRPYSNVMQDWYGWATEGIIDTVTAMNYKREWMDDQAVMFDTWNQFLAQVQQESGRTMVSGPGLYLNDIDSSVQQAKDVVGYGLGWSGYSYANVSLDATASTSQAVKDAERDALADRLTAEVFAEQASVPEMTWKTQATDGIIAGRYLLDGQSVDQAQLTITNLADESTRTVVTDGTGWFASLKLEPGRYKVSLSDPSTARGVKPQLVTVTASDITDVALSGKAK</sequence>
<dbReference type="InterPro" id="IPR052177">
    <property type="entry name" value="Divisome_Glycosyl_Hydrolase"/>
</dbReference>
<dbReference type="EMBL" id="FNGP01000005">
    <property type="protein sequence ID" value="SDL73175.1"/>
    <property type="molecule type" value="Genomic_DNA"/>
</dbReference>
<evidence type="ECO:0000256" key="2">
    <source>
        <dbReference type="SAM" id="SignalP"/>
    </source>
</evidence>
<dbReference type="PANTHER" id="PTHR43405:SF1">
    <property type="entry name" value="GLYCOSYL HYDROLASE DIGH"/>
    <property type="match status" value="1"/>
</dbReference>
<evidence type="ECO:0000259" key="3">
    <source>
        <dbReference type="Pfam" id="PF02638"/>
    </source>
</evidence>
<accession>A0A1G9MHM8</accession>
<evidence type="ECO:0000313" key="5">
    <source>
        <dbReference type="Proteomes" id="UP000199475"/>
    </source>
</evidence>
<dbReference type="Gene3D" id="3.20.20.80">
    <property type="entry name" value="Glycosidases"/>
    <property type="match status" value="1"/>
</dbReference>
<dbReference type="SUPFAM" id="SSF49452">
    <property type="entry name" value="Starch-binding domain-like"/>
    <property type="match status" value="1"/>
</dbReference>
<dbReference type="Pfam" id="PF02638">
    <property type="entry name" value="GHL10"/>
    <property type="match status" value="1"/>
</dbReference>
<dbReference type="GO" id="GO:0030246">
    <property type="term" value="F:carbohydrate binding"/>
    <property type="evidence" value="ECO:0007669"/>
    <property type="project" value="InterPro"/>
</dbReference>
<feature type="signal peptide" evidence="2">
    <location>
        <begin position="1"/>
        <end position="25"/>
    </location>
</feature>